<keyword evidence="1" id="KW-0812">Transmembrane</keyword>
<dbReference type="OrthoDB" id="982809at2"/>
<dbReference type="Proteomes" id="UP000223913">
    <property type="component" value="Unassembled WGS sequence"/>
</dbReference>
<dbReference type="Gene3D" id="2.170.130.10">
    <property type="entry name" value="TonB-dependent receptor, plug domain"/>
    <property type="match status" value="1"/>
</dbReference>
<dbReference type="InterPro" id="IPR039426">
    <property type="entry name" value="TonB-dep_rcpt-like"/>
</dbReference>
<dbReference type="InterPro" id="IPR037066">
    <property type="entry name" value="Plug_dom_sf"/>
</dbReference>
<protein>
    <recommendedName>
        <fullName evidence="2">TonB-dependent receptor plug domain-containing protein</fullName>
    </recommendedName>
</protein>
<keyword evidence="1" id="KW-0472">Membrane</keyword>
<sequence>MGRLIHFCKTFIFLFIFAVLLGNCSAGSKQVAYRADDQEIDTGYDTRSSDEFGGSAATVKNPGNHLDLTAHLRKVVGVNVTGSGSTAKISIRANQSTTFQLGTAPLFVVNGASLGHNYANVYQLVNVDNIKSITVLKDNSSTSIYGREGVNGVILIKLK</sequence>
<keyword evidence="1" id="KW-0998">Cell outer membrane</keyword>
<name>A0A2D0MYE6_FLAN2</name>
<evidence type="ECO:0000256" key="1">
    <source>
        <dbReference type="PROSITE-ProRule" id="PRU01360"/>
    </source>
</evidence>
<organism evidence="3 4">
    <name type="scientific">Flavilitoribacter nigricans (strain ATCC 23147 / DSM 23189 / NBRC 102662 / NCIMB 1420 / SS-2)</name>
    <name type="common">Lewinella nigricans</name>
    <dbReference type="NCBI Taxonomy" id="1122177"/>
    <lineage>
        <taxon>Bacteria</taxon>
        <taxon>Pseudomonadati</taxon>
        <taxon>Bacteroidota</taxon>
        <taxon>Saprospiria</taxon>
        <taxon>Saprospirales</taxon>
        <taxon>Lewinellaceae</taxon>
        <taxon>Flavilitoribacter</taxon>
    </lineage>
</organism>
<dbReference type="Pfam" id="PF07715">
    <property type="entry name" value="Plug"/>
    <property type="match status" value="1"/>
</dbReference>
<keyword evidence="4" id="KW-1185">Reference proteome</keyword>
<accession>A0A2D0MYE6</accession>
<comment type="similarity">
    <text evidence="1">Belongs to the TonB-dependent receptor family.</text>
</comment>
<dbReference type="EMBL" id="PDUD01000057">
    <property type="protein sequence ID" value="PHN01301.1"/>
    <property type="molecule type" value="Genomic_DNA"/>
</dbReference>
<dbReference type="AlphaFoldDB" id="A0A2D0MYE6"/>
<dbReference type="PROSITE" id="PS52016">
    <property type="entry name" value="TONB_DEPENDENT_REC_3"/>
    <property type="match status" value="1"/>
</dbReference>
<evidence type="ECO:0000259" key="2">
    <source>
        <dbReference type="Pfam" id="PF07715"/>
    </source>
</evidence>
<proteinExistence type="inferred from homology"/>
<dbReference type="InterPro" id="IPR012910">
    <property type="entry name" value="Plug_dom"/>
</dbReference>
<comment type="subcellular location">
    <subcellularLocation>
        <location evidence="1">Cell outer membrane</location>
        <topology evidence="1">Multi-pass membrane protein</topology>
    </subcellularLocation>
</comment>
<reference evidence="3 4" key="1">
    <citation type="submission" date="2017-10" db="EMBL/GenBank/DDBJ databases">
        <title>The draft genome sequence of Lewinella nigricans NBRC 102662.</title>
        <authorList>
            <person name="Wang K."/>
        </authorList>
    </citation>
    <scope>NUCLEOTIDE SEQUENCE [LARGE SCALE GENOMIC DNA]</scope>
    <source>
        <strain evidence="3 4">NBRC 102662</strain>
    </source>
</reference>
<evidence type="ECO:0000313" key="3">
    <source>
        <dbReference type="EMBL" id="PHN01301.1"/>
    </source>
</evidence>
<dbReference type="GO" id="GO:0009279">
    <property type="term" value="C:cell outer membrane"/>
    <property type="evidence" value="ECO:0007669"/>
    <property type="project" value="UniProtKB-SubCell"/>
</dbReference>
<keyword evidence="1" id="KW-1134">Transmembrane beta strand</keyword>
<evidence type="ECO:0000313" key="4">
    <source>
        <dbReference type="Proteomes" id="UP000223913"/>
    </source>
</evidence>
<dbReference type="RefSeq" id="WP_099155274.1">
    <property type="nucleotide sequence ID" value="NZ_PDUD01000057.1"/>
</dbReference>
<gene>
    <name evidence="3" type="ORF">CRP01_37710</name>
</gene>
<comment type="caution">
    <text evidence="3">The sequence shown here is derived from an EMBL/GenBank/DDBJ whole genome shotgun (WGS) entry which is preliminary data.</text>
</comment>
<keyword evidence="1" id="KW-0813">Transport</keyword>
<dbReference type="SUPFAM" id="SSF56935">
    <property type="entry name" value="Porins"/>
    <property type="match status" value="1"/>
</dbReference>
<feature type="domain" description="TonB-dependent receptor plug" evidence="2">
    <location>
        <begin position="65"/>
        <end position="153"/>
    </location>
</feature>